<gene>
    <name evidence="3" type="ORF">RU07_08360</name>
</gene>
<organism evidence="3 4">
    <name type="scientific">Agrobacterium tumefaciens</name>
    <dbReference type="NCBI Taxonomy" id="358"/>
    <lineage>
        <taxon>Bacteria</taxon>
        <taxon>Pseudomonadati</taxon>
        <taxon>Pseudomonadota</taxon>
        <taxon>Alphaproteobacteria</taxon>
        <taxon>Hyphomicrobiales</taxon>
        <taxon>Rhizobiaceae</taxon>
        <taxon>Rhizobium/Agrobacterium group</taxon>
        <taxon>Agrobacterium</taxon>
        <taxon>Agrobacterium tumefaciens complex</taxon>
    </lineage>
</organism>
<evidence type="ECO:0000313" key="3">
    <source>
        <dbReference type="EMBL" id="KIQ03448.1"/>
    </source>
</evidence>
<dbReference type="EMBL" id="JXQV01000008">
    <property type="protein sequence ID" value="KIQ03448.1"/>
    <property type="molecule type" value="Genomic_DNA"/>
</dbReference>
<name>A0A0D0JC62_AGRTU</name>
<dbReference type="Pfam" id="PF07978">
    <property type="entry name" value="NIPSNAP"/>
    <property type="match status" value="1"/>
</dbReference>
<feature type="domain" description="NIPSNAP" evidence="2">
    <location>
        <begin position="5"/>
        <end position="101"/>
    </location>
</feature>
<dbReference type="InterPro" id="IPR011008">
    <property type="entry name" value="Dimeric_a/b-barrel"/>
</dbReference>
<dbReference type="OrthoDB" id="4124121at2"/>
<proteinExistence type="inferred from homology"/>
<dbReference type="PANTHER" id="PTHR21017:SF17">
    <property type="entry name" value="PROTEIN NIPSNAP"/>
    <property type="match status" value="1"/>
</dbReference>
<evidence type="ECO:0000313" key="4">
    <source>
        <dbReference type="Proteomes" id="UP000035017"/>
    </source>
</evidence>
<dbReference type="SUPFAM" id="SSF54909">
    <property type="entry name" value="Dimeric alpha+beta barrel"/>
    <property type="match status" value="1"/>
</dbReference>
<dbReference type="Gene3D" id="3.30.70.100">
    <property type="match status" value="1"/>
</dbReference>
<dbReference type="InterPro" id="IPR012577">
    <property type="entry name" value="NIPSNAP"/>
</dbReference>
<dbReference type="InterPro" id="IPR051557">
    <property type="entry name" value="NipSnap_domain"/>
</dbReference>
<dbReference type="Proteomes" id="UP000035017">
    <property type="component" value="Unassembled WGS sequence"/>
</dbReference>
<evidence type="ECO:0000259" key="2">
    <source>
        <dbReference type="Pfam" id="PF07978"/>
    </source>
</evidence>
<accession>A0A0D0JC62</accession>
<dbReference type="PANTHER" id="PTHR21017">
    <property type="entry name" value="NIPSNAP-RELATED"/>
    <property type="match status" value="1"/>
</dbReference>
<evidence type="ECO:0000256" key="1">
    <source>
        <dbReference type="ARBA" id="ARBA00005291"/>
    </source>
</evidence>
<comment type="caution">
    <text evidence="3">The sequence shown here is derived from an EMBL/GenBank/DDBJ whole genome shotgun (WGS) entry which is preliminary data.</text>
</comment>
<dbReference type="AlphaFoldDB" id="A0A0D0JC62"/>
<reference evidence="3 4" key="1">
    <citation type="submission" date="2014-12" db="EMBL/GenBank/DDBJ databases">
        <title>16Stimator: statistical estimation of ribosomal gene copy numbers from draft genome assemblies.</title>
        <authorList>
            <person name="Perisin M.A."/>
            <person name="Vetter M."/>
            <person name="Gilbert J.A."/>
            <person name="Bergelson J."/>
        </authorList>
    </citation>
    <scope>NUCLEOTIDE SEQUENCE [LARGE SCALE GENOMIC DNA]</scope>
    <source>
        <strain evidence="3 4">MEJ076</strain>
    </source>
</reference>
<protein>
    <recommendedName>
        <fullName evidence="2">NIPSNAP domain-containing protein</fullName>
    </recommendedName>
</protein>
<comment type="similarity">
    <text evidence="1">Belongs to the NipSnap family.</text>
</comment>
<sequence length="103" mass="11984">MIIDHRTYTVRHGHMKQYLEQFERVALPIQLRHLGKFIGSFVSDIGPQNQVVHIWAYDDITDRETRRANMAADPEWQAFLTLNAGSFVAQENKILKPTTFTKL</sequence>